<dbReference type="SUPFAM" id="SSF141868">
    <property type="entry name" value="EAL domain-like"/>
    <property type="match status" value="1"/>
</dbReference>
<feature type="region of interest" description="Disordered" evidence="1">
    <location>
        <begin position="302"/>
        <end position="322"/>
    </location>
</feature>
<keyword evidence="2" id="KW-1133">Transmembrane helix</keyword>
<dbReference type="Proteomes" id="UP000609879">
    <property type="component" value="Unassembled WGS sequence"/>
</dbReference>
<dbReference type="SMART" id="SM00052">
    <property type="entry name" value="EAL"/>
    <property type="match status" value="1"/>
</dbReference>
<dbReference type="RefSeq" id="WP_203773659.1">
    <property type="nucleotide sequence ID" value="NZ_BAAABO010000027.1"/>
</dbReference>
<dbReference type="Gene3D" id="3.20.20.450">
    <property type="entry name" value="EAL domain"/>
    <property type="match status" value="1"/>
</dbReference>
<accession>A0ABQ3YF37</accession>
<evidence type="ECO:0000256" key="2">
    <source>
        <dbReference type="SAM" id="Phobius"/>
    </source>
</evidence>
<organism evidence="5 6">
    <name type="scientific">Paractinoplanes deccanensis</name>
    <dbReference type="NCBI Taxonomy" id="113561"/>
    <lineage>
        <taxon>Bacteria</taxon>
        <taxon>Bacillati</taxon>
        <taxon>Actinomycetota</taxon>
        <taxon>Actinomycetes</taxon>
        <taxon>Micromonosporales</taxon>
        <taxon>Micromonosporaceae</taxon>
        <taxon>Paractinoplanes</taxon>
    </lineage>
</organism>
<dbReference type="PANTHER" id="PTHR33121">
    <property type="entry name" value="CYCLIC DI-GMP PHOSPHODIESTERASE PDEF"/>
    <property type="match status" value="1"/>
</dbReference>
<dbReference type="Pfam" id="PF00990">
    <property type="entry name" value="GGDEF"/>
    <property type="match status" value="1"/>
</dbReference>
<name>A0ABQ3YF37_9ACTN</name>
<dbReference type="CDD" id="cd01949">
    <property type="entry name" value="GGDEF"/>
    <property type="match status" value="1"/>
</dbReference>
<dbReference type="Gene3D" id="3.30.70.270">
    <property type="match status" value="1"/>
</dbReference>
<keyword evidence="2" id="KW-0812">Transmembrane</keyword>
<reference evidence="5 6" key="1">
    <citation type="submission" date="2021-01" db="EMBL/GenBank/DDBJ databases">
        <title>Whole genome shotgun sequence of Actinoplanes deccanensis NBRC 13994.</title>
        <authorList>
            <person name="Komaki H."/>
            <person name="Tamura T."/>
        </authorList>
    </citation>
    <scope>NUCLEOTIDE SEQUENCE [LARGE SCALE GENOMIC DNA]</scope>
    <source>
        <strain evidence="5 6">NBRC 13994</strain>
    </source>
</reference>
<dbReference type="InterPro" id="IPR050706">
    <property type="entry name" value="Cyclic-di-GMP_PDE-like"/>
</dbReference>
<feature type="transmembrane region" description="Helical" evidence="2">
    <location>
        <begin position="57"/>
        <end position="76"/>
    </location>
</feature>
<evidence type="ECO:0000313" key="5">
    <source>
        <dbReference type="EMBL" id="GID78589.1"/>
    </source>
</evidence>
<dbReference type="CDD" id="cd01948">
    <property type="entry name" value="EAL"/>
    <property type="match status" value="1"/>
</dbReference>
<proteinExistence type="predicted"/>
<dbReference type="PROSITE" id="PS50887">
    <property type="entry name" value="GGDEF"/>
    <property type="match status" value="1"/>
</dbReference>
<protein>
    <recommendedName>
        <fullName evidence="7">Diguanylate cyclase/phosphodiesterase</fullName>
    </recommendedName>
</protein>
<dbReference type="InterPro" id="IPR043128">
    <property type="entry name" value="Rev_trsase/Diguanyl_cyclase"/>
</dbReference>
<feature type="transmembrane region" description="Helical" evidence="2">
    <location>
        <begin position="211"/>
        <end position="242"/>
    </location>
</feature>
<feature type="domain" description="GGDEF" evidence="4">
    <location>
        <begin position="418"/>
        <end position="564"/>
    </location>
</feature>
<feature type="transmembrane region" description="Helical" evidence="2">
    <location>
        <begin position="83"/>
        <end position="100"/>
    </location>
</feature>
<feature type="transmembrane region" description="Helical" evidence="2">
    <location>
        <begin position="167"/>
        <end position="190"/>
    </location>
</feature>
<evidence type="ECO:0000259" key="4">
    <source>
        <dbReference type="PROSITE" id="PS50887"/>
    </source>
</evidence>
<dbReference type="PANTHER" id="PTHR33121:SF70">
    <property type="entry name" value="SIGNALING PROTEIN YKOW"/>
    <property type="match status" value="1"/>
</dbReference>
<dbReference type="EMBL" id="BOMI01000147">
    <property type="protein sequence ID" value="GID78589.1"/>
    <property type="molecule type" value="Genomic_DNA"/>
</dbReference>
<comment type="caution">
    <text evidence="5">The sequence shown here is derived from an EMBL/GenBank/DDBJ whole genome shotgun (WGS) entry which is preliminary data.</text>
</comment>
<gene>
    <name evidence="5" type="ORF">Ade02nite_72300</name>
</gene>
<feature type="transmembrane region" description="Helical" evidence="2">
    <location>
        <begin position="26"/>
        <end position="45"/>
    </location>
</feature>
<dbReference type="InterPro" id="IPR029787">
    <property type="entry name" value="Nucleotide_cyclase"/>
</dbReference>
<dbReference type="NCBIfam" id="TIGR00254">
    <property type="entry name" value="GGDEF"/>
    <property type="match status" value="1"/>
</dbReference>
<sequence length="843" mass="89111">MTAPPVARRSWLDVAGLAGRPQGVRVLTAAVAVAALALVVLGVLLPVDRPADRPLTPLAGVALAVAVVAAGQLARLRFRLGRGFVSVSWGEAAFIIGFVVAPPGWVPAATLLGAVVAWALLAWWQSMHNVAEVVHLAASLSLGAAGATVVAGAIAGDAAVLSTRTTIGLVVGALTYLVVTFGLAVLTLALHRDAPATQILVRASYAKIPMFVGNVVVGLAAVIALVKGPLWLLAFPPVLWLLQRTYRFHLRSEEERRMWEAFAAATASLPGGTESEIAEAGLRAALDVFGARRVEIEVRGPDGERRYAEDGPGQDNAVAGLPGPAITRSMAVDGDLVGELTVWLSEPTLPVPRDEAAISAFGDALAGALHDAAARKQVAELSRRVAHDSRHDRLTGLLDRATLLADGDQLLRTVDRHRTVALLLLDINDFREVNGTLGHRHGDELLRVVAERLAETARDGELVARTGDDEFALLVPAVATLTDSAAPRHETPSPLPLALRRARELVEALGRPMEVSSVRLAVEVAVGVAVAPAARADVAELVRRASLALHEAKRQEVTVAAFDAAQDAVTTDGLALLAELQDALAADDQILLHLQPAVDLVTAAPTGVEALVRWRHPRRGQLSPDEFIPTVEHTELHSAFTRRVLDLALDAAGMWHAAGVDVPVSVNVPARSLLDPAFPAQVLDSLRRHHAPASRLVLEITESVAVSEERVVDEVLAELRDAGIQLSLDDFGTGYSSLSIVTRAPVDEIKIDRSFVDDMIESAAAGAVVRGAVELGARLGVRVVAEGVETTEQRAALIALGCPTAQGYHFCRPMPADRIVQTLVQLNEAAPATIHPLRADDAV</sequence>
<feature type="domain" description="EAL" evidence="3">
    <location>
        <begin position="573"/>
        <end position="827"/>
    </location>
</feature>
<evidence type="ECO:0008006" key="7">
    <source>
        <dbReference type="Google" id="ProtNLM"/>
    </source>
</evidence>
<keyword evidence="6" id="KW-1185">Reference proteome</keyword>
<evidence type="ECO:0000256" key="1">
    <source>
        <dbReference type="SAM" id="MobiDB-lite"/>
    </source>
</evidence>
<dbReference type="PROSITE" id="PS50883">
    <property type="entry name" value="EAL"/>
    <property type="match status" value="1"/>
</dbReference>
<dbReference type="InterPro" id="IPR000160">
    <property type="entry name" value="GGDEF_dom"/>
</dbReference>
<dbReference type="InterPro" id="IPR035919">
    <property type="entry name" value="EAL_sf"/>
</dbReference>
<dbReference type="InterPro" id="IPR001633">
    <property type="entry name" value="EAL_dom"/>
</dbReference>
<evidence type="ECO:0000259" key="3">
    <source>
        <dbReference type="PROSITE" id="PS50883"/>
    </source>
</evidence>
<keyword evidence="2" id="KW-0472">Membrane</keyword>
<dbReference type="Pfam" id="PF00563">
    <property type="entry name" value="EAL"/>
    <property type="match status" value="1"/>
</dbReference>
<dbReference type="SMART" id="SM00267">
    <property type="entry name" value="GGDEF"/>
    <property type="match status" value="1"/>
</dbReference>
<feature type="transmembrane region" description="Helical" evidence="2">
    <location>
        <begin position="136"/>
        <end position="155"/>
    </location>
</feature>
<dbReference type="SUPFAM" id="SSF55073">
    <property type="entry name" value="Nucleotide cyclase"/>
    <property type="match status" value="1"/>
</dbReference>
<feature type="transmembrane region" description="Helical" evidence="2">
    <location>
        <begin position="106"/>
        <end position="124"/>
    </location>
</feature>
<evidence type="ECO:0000313" key="6">
    <source>
        <dbReference type="Proteomes" id="UP000609879"/>
    </source>
</evidence>